<feature type="transmembrane region" description="Helical" evidence="7">
    <location>
        <begin position="251"/>
        <end position="271"/>
    </location>
</feature>
<keyword evidence="9" id="KW-1185">Reference proteome</keyword>
<accession>A0ABP4FJL4</accession>
<dbReference type="Pfam" id="PF03547">
    <property type="entry name" value="Mem_trans"/>
    <property type="match status" value="1"/>
</dbReference>
<keyword evidence="3" id="KW-1003">Cell membrane</keyword>
<dbReference type="PANTHER" id="PTHR36838">
    <property type="entry name" value="AUXIN EFFLUX CARRIER FAMILY PROTEIN"/>
    <property type="match status" value="1"/>
</dbReference>
<dbReference type="RefSeq" id="WP_344280445.1">
    <property type="nucleotide sequence ID" value="NZ_BAAAKV010000047.1"/>
</dbReference>
<gene>
    <name evidence="8" type="ORF">GCM10009654_48180</name>
</gene>
<feature type="transmembrane region" description="Helical" evidence="7">
    <location>
        <begin position="309"/>
        <end position="328"/>
    </location>
</feature>
<proteinExistence type="predicted"/>
<feature type="transmembrane region" description="Helical" evidence="7">
    <location>
        <begin position="36"/>
        <end position="55"/>
    </location>
</feature>
<dbReference type="EMBL" id="BAAAKV010000047">
    <property type="protein sequence ID" value="GAA1184919.1"/>
    <property type="molecule type" value="Genomic_DNA"/>
</dbReference>
<evidence type="ECO:0000256" key="6">
    <source>
        <dbReference type="ARBA" id="ARBA00023136"/>
    </source>
</evidence>
<feature type="transmembrane region" description="Helical" evidence="7">
    <location>
        <begin position="99"/>
        <end position="122"/>
    </location>
</feature>
<evidence type="ECO:0000256" key="5">
    <source>
        <dbReference type="ARBA" id="ARBA00022989"/>
    </source>
</evidence>
<keyword evidence="2" id="KW-0813">Transport</keyword>
<evidence type="ECO:0008006" key="10">
    <source>
        <dbReference type="Google" id="ProtNLM"/>
    </source>
</evidence>
<keyword evidence="5 7" id="KW-1133">Transmembrane helix</keyword>
<evidence type="ECO:0000256" key="3">
    <source>
        <dbReference type="ARBA" id="ARBA00022475"/>
    </source>
</evidence>
<protein>
    <recommendedName>
        <fullName evidence="10">Transporter</fullName>
    </recommendedName>
</protein>
<organism evidence="8 9">
    <name type="scientific">Streptomyces hebeiensis</name>
    <dbReference type="NCBI Taxonomy" id="229486"/>
    <lineage>
        <taxon>Bacteria</taxon>
        <taxon>Bacillati</taxon>
        <taxon>Actinomycetota</taxon>
        <taxon>Actinomycetes</taxon>
        <taxon>Kitasatosporales</taxon>
        <taxon>Streptomycetaceae</taxon>
        <taxon>Streptomyces</taxon>
    </lineage>
</organism>
<evidence type="ECO:0000256" key="2">
    <source>
        <dbReference type="ARBA" id="ARBA00022448"/>
    </source>
</evidence>
<keyword evidence="6 7" id="KW-0472">Membrane</keyword>
<reference evidence="9" key="1">
    <citation type="journal article" date="2019" name="Int. J. Syst. Evol. Microbiol.">
        <title>The Global Catalogue of Microorganisms (GCM) 10K type strain sequencing project: providing services to taxonomists for standard genome sequencing and annotation.</title>
        <authorList>
            <consortium name="The Broad Institute Genomics Platform"/>
            <consortium name="The Broad Institute Genome Sequencing Center for Infectious Disease"/>
            <person name="Wu L."/>
            <person name="Ma J."/>
        </authorList>
    </citation>
    <scope>NUCLEOTIDE SEQUENCE [LARGE SCALE GENOMIC DNA]</scope>
    <source>
        <strain evidence="9">JCM 12696</strain>
    </source>
</reference>
<comment type="subcellular location">
    <subcellularLocation>
        <location evidence="1">Membrane</location>
        <topology evidence="1">Multi-pass membrane protein</topology>
    </subcellularLocation>
</comment>
<evidence type="ECO:0000313" key="8">
    <source>
        <dbReference type="EMBL" id="GAA1184919.1"/>
    </source>
</evidence>
<evidence type="ECO:0000313" key="9">
    <source>
        <dbReference type="Proteomes" id="UP001501371"/>
    </source>
</evidence>
<feature type="transmembrane region" description="Helical" evidence="7">
    <location>
        <begin position="6"/>
        <end position="24"/>
    </location>
</feature>
<feature type="transmembrane region" description="Helical" evidence="7">
    <location>
        <begin position="340"/>
        <end position="359"/>
    </location>
</feature>
<evidence type="ECO:0000256" key="4">
    <source>
        <dbReference type="ARBA" id="ARBA00022692"/>
    </source>
</evidence>
<feature type="transmembrane region" description="Helical" evidence="7">
    <location>
        <begin position="67"/>
        <end position="87"/>
    </location>
</feature>
<dbReference type="InterPro" id="IPR004776">
    <property type="entry name" value="Mem_transp_PIN-like"/>
</dbReference>
<feature type="transmembrane region" description="Helical" evidence="7">
    <location>
        <begin position="226"/>
        <end position="245"/>
    </location>
</feature>
<dbReference type="PANTHER" id="PTHR36838:SF1">
    <property type="entry name" value="SLR1864 PROTEIN"/>
    <property type="match status" value="1"/>
</dbReference>
<sequence length="363" mass="36760">MSFSHIFTIVVPVFLVIALGYGAGRGQSFAGERGGALTVLTMQFALPASLFLSIMNTPRHTLLSQGPLVGMLALGLLGLYALILLGLRTIGRLPLDRAAIVALASVQPQYAFMGVTILGNLFGGATAAIPIAIAGILVNVVLDPAVLILISLDRGGDKARTAAVPRPRVAAHAPGPVPATAGAPVGSGAGGGFGPPDIAGPDTGPAGAGARKPTWLRIAQPLRKPFAWAPLLGLVFALAGIHPPGMVDSSLTLVGQAASGVALLSVGVTLARVGRPQLSAGAFAVALCSVVVLPLSTYGIGLLLTSQQVAAQAALIVAFPVSPVPMMLASQHVKSEEHRIASAVIISIVLAFVTLPLMINLTN</sequence>
<keyword evidence="4 7" id="KW-0812">Transmembrane</keyword>
<evidence type="ECO:0000256" key="1">
    <source>
        <dbReference type="ARBA" id="ARBA00004141"/>
    </source>
</evidence>
<feature type="transmembrane region" description="Helical" evidence="7">
    <location>
        <begin position="128"/>
        <end position="150"/>
    </location>
</feature>
<comment type="caution">
    <text evidence="8">The sequence shown here is derived from an EMBL/GenBank/DDBJ whole genome shotgun (WGS) entry which is preliminary data.</text>
</comment>
<evidence type="ECO:0000256" key="7">
    <source>
        <dbReference type="SAM" id="Phobius"/>
    </source>
</evidence>
<name>A0ABP4FJL4_9ACTN</name>
<feature type="transmembrane region" description="Helical" evidence="7">
    <location>
        <begin position="283"/>
        <end position="303"/>
    </location>
</feature>
<dbReference type="Proteomes" id="UP001501371">
    <property type="component" value="Unassembled WGS sequence"/>
</dbReference>